<dbReference type="EMBL" id="LR590463">
    <property type="protein sequence ID" value="VTP60438.1"/>
    <property type="molecule type" value="Genomic_DNA"/>
</dbReference>
<sequence>MDVMDAGKAIALGIASIPRDAYLGLERTLQDLNLSDGRSYYQRRNLAEDARFARGMIKIVKNRNQIYDIAKIILNDVIDKVPEPVLKWLHSAVTQKQTEAESSWVMQNLIVTYLAQQLCEGVMMSAFFKLTIRTTLTAGVGLILTQGLLANAANASRELALTNPALYRKLYIKDFDMLYFMFEKPIGKITKLIPDVSKQSGSVAEFCTKSRF</sequence>
<protein>
    <submittedName>
        <fullName evidence="1">Uncharacterized protein</fullName>
    </submittedName>
</protein>
<gene>
    <name evidence="1" type="ORF">NCTC12971_00909</name>
</gene>
<accession>A0A4U9H9R6</accession>
<reference evidence="1 2" key="1">
    <citation type="submission" date="2019-05" db="EMBL/GenBank/DDBJ databases">
        <authorList>
            <consortium name="Pathogen Informatics"/>
        </authorList>
    </citation>
    <scope>NUCLEOTIDE SEQUENCE [LARGE SCALE GENOMIC DNA]</scope>
    <source>
        <strain evidence="1 2">NCTC12971</strain>
    </source>
</reference>
<evidence type="ECO:0000313" key="2">
    <source>
        <dbReference type="Proteomes" id="UP000307968"/>
    </source>
</evidence>
<name>A0A4U9H9R6_SERRU</name>
<organism evidence="1 2">
    <name type="scientific">Serratia rubidaea</name>
    <name type="common">Serratia marinorubra</name>
    <dbReference type="NCBI Taxonomy" id="61652"/>
    <lineage>
        <taxon>Bacteria</taxon>
        <taxon>Pseudomonadati</taxon>
        <taxon>Pseudomonadota</taxon>
        <taxon>Gammaproteobacteria</taxon>
        <taxon>Enterobacterales</taxon>
        <taxon>Yersiniaceae</taxon>
        <taxon>Serratia</taxon>
    </lineage>
</organism>
<evidence type="ECO:0000313" key="1">
    <source>
        <dbReference type="EMBL" id="VTP60438.1"/>
    </source>
</evidence>
<dbReference type="AlphaFoldDB" id="A0A4U9H9R6"/>
<dbReference type="Proteomes" id="UP000307968">
    <property type="component" value="Chromosome"/>
</dbReference>
<proteinExistence type="predicted"/>